<feature type="transmembrane region" description="Helical" evidence="13">
    <location>
        <begin position="12"/>
        <end position="30"/>
    </location>
</feature>
<protein>
    <submittedName>
        <fullName evidence="14">Na+/proline symporter</fullName>
    </submittedName>
</protein>
<gene>
    <name evidence="14" type="ORF">JOC86_002246</name>
</gene>
<evidence type="ECO:0000256" key="7">
    <source>
        <dbReference type="ARBA" id="ARBA00022989"/>
    </source>
</evidence>
<evidence type="ECO:0000313" key="14">
    <source>
        <dbReference type="EMBL" id="MBM7585704.1"/>
    </source>
</evidence>
<dbReference type="InterPro" id="IPR001734">
    <property type="entry name" value="Na/solute_symporter"/>
</dbReference>
<evidence type="ECO:0000256" key="8">
    <source>
        <dbReference type="ARBA" id="ARBA00023053"/>
    </source>
</evidence>
<comment type="subcellular location">
    <subcellularLocation>
        <location evidence="1">Cell membrane</location>
        <topology evidence="1">Multi-pass membrane protein</topology>
    </subcellularLocation>
</comment>
<reference evidence="14 15" key="1">
    <citation type="submission" date="2021-01" db="EMBL/GenBank/DDBJ databases">
        <title>Genomic Encyclopedia of Type Strains, Phase IV (KMG-IV): sequencing the most valuable type-strain genomes for metagenomic binning, comparative biology and taxonomic classification.</title>
        <authorList>
            <person name="Goeker M."/>
        </authorList>
    </citation>
    <scope>NUCLEOTIDE SEQUENCE [LARGE SCALE GENOMIC DNA]</scope>
    <source>
        <strain evidence="14 15">DSM 24834</strain>
    </source>
</reference>
<accession>A0ABS2NCX3</accession>
<sequence>MKQGVYQHYIQGGIKFGIAYGVVSLLARWITGNTILSSPETLVKYGLLGGVGYALMGAFALFLFGWMAPKIRERFPNAMTIGDVLQERLSGKSYWFVLMVLLITSIDSLFVQALGVGILFHLIFNIPAFIGLFFFFIYCFLLAGLGGMKRIHRFEGLHISLIFAAIIFIPVYFFIQEGVFPVYDGLHLYHPYLLFLKNSSVTPFILTALLIGFGQVLIDRASWQRLYIIEKTKVRTSFMMSGFIWATIPLAFSAMTVIAIFNQGYENIYSVLYELIEKIDSLFLTLLFIGSCFSALASTIGAELHATSIMVVRNMVNVKKKWSEQNQLKKTYFIAGILSLLLFIISSVLTPNLLELIFFFGQVYVAIIPTMITILFYSKKVPTYLPYCSLVGWVSGMISLRFHSSIYSIWVSFIAAFLLVVIYIIFNEIRYHYRVKRL</sequence>
<evidence type="ECO:0000256" key="9">
    <source>
        <dbReference type="ARBA" id="ARBA00023065"/>
    </source>
</evidence>
<evidence type="ECO:0000256" key="10">
    <source>
        <dbReference type="ARBA" id="ARBA00023136"/>
    </source>
</evidence>
<feature type="transmembrane region" description="Helical" evidence="13">
    <location>
        <begin position="406"/>
        <end position="426"/>
    </location>
</feature>
<keyword evidence="8" id="KW-0915">Sodium</keyword>
<feature type="transmembrane region" description="Helical" evidence="13">
    <location>
        <begin position="356"/>
        <end position="377"/>
    </location>
</feature>
<dbReference type="PROSITE" id="PS50283">
    <property type="entry name" value="NA_SOLUT_SYMP_3"/>
    <property type="match status" value="1"/>
</dbReference>
<feature type="transmembrane region" description="Helical" evidence="13">
    <location>
        <begin position="332"/>
        <end position="350"/>
    </location>
</feature>
<feature type="transmembrane region" description="Helical" evidence="13">
    <location>
        <begin position="42"/>
        <end position="64"/>
    </location>
</feature>
<keyword evidence="3" id="KW-0813">Transport</keyword>
<dbReference type="Proteomes" id="UP001646157">
    <property type="component" value="Unassembled WGS sequence"/>
</dbReference>
<dbReference type="Gene3D" id="1.20.1730.10">
    <property type="entry name" value="Sodium/glucose cotransporter"/>
    <property type="match status" value="1"/>
</dbReference>
<evidence type="ECO:0000256" key="1">
    <source>
        <dbReference type="ARBA" id="ARBA00004651"/>
    </source>
</evidence>
<keyword evidence="7 13" id="KW-1133">Transmembrane helix</keyword>
<feature type="transmembrane region" description="Helical" evidence="13">
    <location>
        <begin position="384"/>
        <end position="400"/>
    </location>
</feature>
<comment type="caution">
    <text evidence="14">The sequence shown here is derived from an EMBL/GenBank/DDBJ whole genome shotgun (WGS) entry which is preliminary data.</text>
</comment>
<dbReference type="EMBL" id="JAFBDZ010000002">
    <property type="protein sequence ID" value="MBM7585704.1"/>
    <property type="molecule type" value="Genomic_DNA"/>
</dbReference>
<dbReference type="PANTHER" id="PTHR48086">
    <property type="entry name" value="SODIUM/PROLINE SYMPORTER-RELATED"/>
    <property type="match status" value="1"/>
</dbReference>
<evidence type="ECO:0000256" key="6">
    <source>
        <dbReference type="ARBA" id="ARBA00022847"/>
    </source>
</evidence>
<evidence type="ECO:0000256" key="3">
    <source>
        <dbReference type="ARBA" id="ARBA00022448"/>
    </source>
</evidence>
<evidence type="ECO:0000256" key="5">
    <source>
        <dbReference type="ARBA" id="ARBA00022692"/>
    </source>
</evidence>
<dbReference type="PANTHER" id="PTHR48086:SF3">
    <property type="entry name" value="SODIUM_PROLINE SYMPORTER"/>
    <property type="match status" value="1"/>
</dbReference>
<feature type="transmembrane region" description="Helical" evidence="13">
    <location>
        <begin position="94"/>
        <end position="120"/>
    </location>
</feature>
<organism evidence="14 15">
    <name type="scientific">Rossellomorea pakistanensis</name>
    <dbReference type="NCBI Taxonomy" id="992288"/>
    <lineage>
        <taxon>Bacteria</taxon>
        <taxon>Bacillati</taxon>
        <taxon>Bacillota</taxon>
        <taxon>Bacilli</taxon>
        <taxon>Bacillales</taxon>
        <taxon>Bacillaceae</taxon>
        <taxon>Rossellomorea</taxon>
    </lineage>
</organism>
<feature type="transmembrane region" description="Helical" evidence="13">
    <location>
        <begin position="281"/>
        <end position="312"/>
    </location>
</feature>
<evidence type="ECO:0000256" key="13">
    <source>
        <dbReference type="SAM" id="Phobius"/>
    </source>
</evidence>
<proteinExistence type="inferred from homology"/>
<name>A0ABS2NCX3_9BACI</name>
<keyword evidence="5 13" id="KW-0812">Transmembrane</keyword>
<comment type="catalytic activity">
    <reaction evidence="12">
        <text>L-proline(in) + Na(+)(in) = L-proline(out) + Na(+)(out)</text>
        <dbReference type="Rhea" id="RHEA:28967"/>
        <dbReference type="ChEBI" id="CHEBI:29101"/>
        <dbReference type="ChEBI" id="CHEBI:60039"/>
    </reaction>
</comment>
<keyword evidence="6" id="KW-0769">Symport</keyword>
<keyword evidence="4" id="KW-1003">Cell membrane</keyword>
<keyword evidence="10 13" id="KW-0472">Membrane</keyword>
<evidence type="ECO:0000313" key="15">
    <source>
        <dbReference type="Proteomes" id="UP001646157"/>
    </source>
</evidence>
<evidence type="ECO:0000256" key="4">
    <source>
        <dbReference type="ARBA" id="ARBA00022475"/>
    </source>
</evidence>
<feature type="transmembrane region" description="Helical" evidence="13">
    <location>
        <begin position="195"/>
        <end position="218"/>
    </location>
</feature>
<dbReference type="InterPro" id="IPR038377">
    <property type="entry name" value="Na/Glc_symporter_sf"/>
</dbReference>
<feature type="transmembrane region" description="Helical" evidence="13">
    <location>
        <begin position="157"/>
        <end position="175"/>
    </location>
</feature>
<keyword evidence="15" id="KW-1185">Reference proteome</keyword>
<dbReference type="RefSeq" id="WP_205172180.1">
    <property type="nucleotide sequence ID" value="NZ_JAFBDZ010000002.1"/>
</dbReference>
<feature type="transmembrane region" description="Helical" evidence="13">
    <location>
        <begin position="238"/>
        <end position="261"/>
    </location>
</feature>
<comment type="similarity">
    <text evidence="2">Belongs to the sodium:solute symporter (SSF) (TC 2.A.21) family.</text>
</comment>
<evidence type="ECO:0000256" key="12">
    <source>
        <dbReference type="ARBA" id="ARBA00033708"/>
    </source>
</evidence>
<keyword evidence="9" id="KW-0406">Ion transport</keyword>
<evidence type="ECO:0000256" key="11">
    <source>
        <dbReference type="ARBA" id="ARBA00023201"/>
    </source>
</evidence>
<dbReference type="InterPro" id="IPR050277">
    <property type="entry name" value="Sodium:Solute_Symporter"/>
</dbReference>
<evidence type="ECO:0000256" key="2">
    <source>
        <dbReference type="ARBA" id="ARBA00006434"/>
    </source>
</evidence>
<keyword evidence="11" id="KW-0739">Sodium transport</keyword>
<feature type="transmembrane region" description="Helical" evidence="13">
    <location>
        <begin position="126"/>
        <end position="145"/>
    </location>
</feature>